<protein>
    <recommendedName>
        <fullName evidence="3">Amidohydrolase 3 domain-containing protein</fullName>
    </recommendedName>
</protein>
<dbReference type="InterPro" id="IPR032466">
    <property type="entry name" value="Metal_Hydrolase"/>
</dbReference>
<dbReference type="Gene3D" id="2.30.40.10">
    <property type="entry name" value="Urease, subunit C, domain 1"/>
    <property type="match status" value="1"/>
</dbReference>
<dbReference type="Gene3D" id="3.20.20.140">
    <property type="entry name" value="Metal-dependent hydrolases"/>
    <property type="match status" value="1"/>
</dbReference>
<dbReference type="OrthoDB" id="9766983at2"/>
<keyword evidence="1" id="KW-0378">Hydrolase</keyword>
<evidence type="ECO:0000256" key="1">
    <source>
        <dbReference type="ARBA" id="ARBA00022801"/>
    </source>
</evidence>
<name>I8T3U8_9GAMM</name>
<organism evidence="4 5">
    <name type="scientific">Hydrocarboniphaga effusa AP103</name>
    <dbReference type="NCBI Taxonomy" id="1172194"/>
    <lineage>
        <taxon>Bacteria</taxon>
        <taxon>Pseudomonadati</taxon>
        <taxon>Pseudomonadota</taxon>
        <taxon>Gammaproteobacteria</taxon>
        <taxon>Nevskiales</taxon>
        <taxon>Nevskiaceae</taxon>
        <taxon>Hydrocarboniphaga</taxon>
    </lineage>
</organism>
<dbReference type="SUPFAM" id="SSF51338">
    <property type="entry name" value="Composite domain of metallo-dependent hydrolases"/>
    <property type="match status" value="1"/>
</dbReference>
<dbReference type="AlphaFoldDB" id="I8T3U8"/>
<dbReference type="PATRIC" id="fig|1172194.4.peg.3667"/>
<comment type="caution">
    <text evidence="4">The sequence shown here is derived from an EMBL/GenBank/DDBJ whole genome shotgun (WGS) entry which is preliminary data.</text>
</comment>
<dbReference type="EMBL" id="AKGD01000003">
    <property type="protein sequence ID" value="EIT68585.1"/>
    <property type="molecule type" value="Genomic_DNA"/>
</dbReference>
<reference evidence="4 5" key="1">
    <citation type="journal article" date="2012" name="J. Bacteriol.">
        <title>Genome Sequence of n-Alkane-Degrading Hydrocarboniphaga effusa Strain AP103T (ATCC BAA-332T).</title>
        <authorList>
            <person name="Chang H.K."/>
            <person name="Zylstra G.J."/>
            <person name="Chae J.C."/>
        </authorList>
    </citation>
    <scope>NUCLEOTIDE SEQUENCE [LARGE SCALE GENOMIC DNA]</scope>
    <source>
        <strain evidence="4 5">AP103</strain>
    </source>
</reference>
<sequence>MRMPVRSAGAFCLSALTAALLLGCASSPPPIVAGERPYDILIQNSRVLDGTGAPWFRADVAVRDGHIAAVGNLAGASAKEVIDARGQVLSPGFIDMHAHSDLSLLKDGRGMSKIMQGVTTEVIGEGVSVAPRHADDDDGQYGIKPDWTTLSGYFDRLRATGTSGNVMSYISAGQLRRYVMGEGAQRRPTAGELEQMKQLMADGMKQGAAGLVMALETPGSVQFPPEGDLSPAMPTTDELIEISKVAAQYGGIYATHLRDQGEHFEDGVREAALIGEKAGIPVEIFHLKAAGRPNFGKMAPALATLHEARARGIDIAADVYPYIAAAHPLSVEIPRWAHEGGTEKMLQRLADPALRPRLQAEVRKYMTTKYYNELTGASGADAVIVSSVPKSPGKYVGKTLGDIAREQGKDPYELVLDLSIEQDNKVGIVMYYMSEKDMVLALRDPFISFDSDGTAASPEFGGRPHPRWYGTFPRVLGHYVREQKVLSLEDAVRRMTSLPAQRLGLMDRGILRPGMWADLVLFDPDRVIDKASFESPHQYPEGISHVIVNGVTVIREGEHSGKLPGQPLLGRGAGSP</sequence>
<evidence type="ECO:0000259" key="3">
    <source>
        <dbReference type="Pfam" id="PF07969"/>
    </source>
</evidence>
<dbReference type="CDD" id="cd01297">
    <property type="entry name" value="D-aminoacylase"/>
    <property type="match status" value="1"/>
</dbReference>
<keyword evidence="5" id="KW-1185">Reference proteome</keyword>
<dbReference type="PROSITE" id="PS51257">
    <property type="entry name" value="PROKAR_LIPOPROTEIN"/>
    <property type="match status" value="1"/>
</dbReference>
<dbReference type="Pfam" id="PF07969">
    <property type="entry name" value="Amidohydro_3"/>
    <property type="match status" value="1"/>
</dbReference>
<dbReference type="InterPro" id="IPR011059">
    <property type="entry name" value="Metal-dep_hydrolase_composite"/>
</dbReference>
<evidence type="ECO:0000256" key="2">
    <source>
        <dbReference type="SAM" id="SignalP"/>
    </source>
</evidence>
<dbReference type="Proteomes" id="UP000003704">
    <property type="component" value="Unassembled WGS sequence"/>
</dbReference>
<dbReference type="Gene3D" id="3.30.1490.130">
    <property type="entry name" value="D-aminoacylase. Domain 3"/>
    <property type="match status" value="1"/>
</dbReference>
<gene>
    <name evidence="4" type="ORF">WQQ_37800</name>
</gene>
<dbReference type="SUPFAM" id="SSF51556">
    <property type="entry name" value="Metallo-dependent hydrolases"/>
    <property type="match status" value="1"/>
</dbReference>
<dbReference type="RefSeq" id="WP_007186715.1">
    <property type="nucleotide sequence ID" value="NZ_AKGD01000003.1"/>
</dbReference>
<feature type="chain" id="PRO_5003714380" description="Amidohydrolase 3 domain-containing protein" evidence="2">
    <location>
        <begin position="34"/>
        <end position="576"/>
    </location>
</feature>
<feature type="signal peptide" evidence="2">
    <location>
        <begin position="1"/>
        <end position="33"/>
    </location>
</feature>
<dbReference type="PANTHER" id="PTHR11113">
    <property type="entry name" value="N-ACETYLGLUCOSAMINE-6-PHOSPHATE DEACETYLASE"/>
    <property type="match status" value="1"/>
</dbReference>
<dbReference type="InterPro" id="IPR023100">
    <property type="entry name" value="D-aminoacylase_insert_dom_sf"/>
</dbReference>
<evidence type="ECO:0000313" key="5">
    <source>
        <dbReference type="Proteomes" id="UP000003704"/>
    </source>
</evidence>
<evidence type="ECO:0000313" key="4">
    <source>
        <dbReference type="EMBL" id="EIT68585.1"/>
    </source>
</evidence>
<accession>I8T3U8</accession>
<keyword evidence="2" id="KW-0732">Signal</keyword>
<proteinExistence type="predicted"/>
<dbReference type="InterPro" id="IPR013108">
    <property type="entry name" value="Amidohydro_3"/>
</dbReference>
<dbReference type="STRING" id="1172194.WQQ_37800"/>
<feature type="domain" description="Amidohydrolase 3" evidence="3">
    <location>
        <begin position="80"/>
        <end position="553"/>
    </location>
</feature>
<dbReference type="GO" id="GO:0016811">
    <property type="term" value="F:hydrolase activity, acting on carbon-nitrogen (but not peptide) bonds, in linear amides"/>
    <property type="evidence" value="ECO:0007669"/>
    <property type="project" value="InterPro"/>
</dbReference>